<sequence length="761" mass="81848">MVTPVGPLFAVGNQVVTKSGWRISYWVDAHNQQLQAAGQAPVYYWLPEQVNLARKPNGDYKFSMIHFAGVRSSGTTVGETSSDNEVAGGLINFATTAAPPDNVLADAHAALIDQVRGHDNPLWRYTSNQKPWFTFIPIVSNQCVLSNTLPGDSRGIPAVMSSKSPIAGAPPTIGLSRSYLPAGAMPRTVPQSYRGTNIDPMFVKLSGQGPGTIDPGAEKAYSALLGSIPAAVAYSGFHNLGTGVMNVTQNMMVRVVSPLMTIDITGHWSRIQDHFSGAAHAGGLFWSADIQAQYDSLRESGDIEVHTFVDQSLPGADKLQEYMDKRSDLIFQKFMDLAKQVIFDPAPFNEQPAQASGGFLGFGGGAAFKLREQRTNLDLEYHETKEIAYLQNYQVGGTLDGVADEIRANPAKDKVYFLTVDIGDWDRKVARVFKPVVNWPDPTQKWVGEPVAFLSCQVGYPNADGALQWDGHVFSPSDGPDAHFDTATFMKQKSDVAHPPAGWEPDKMFLKRQIHFTEPPSEFENPYARVQVEKDIVDLDPSPLGTPDNTIAVEVRVEEAGTLSVGPILLGANLTDDTQYVEVTMQALGKRDDGNDRDPVKFTFKFADQNTPRYWLVYTGQKNFVPKFQYSVRVVVKGTLFTHGQEWSTTTPISTGGSGGLMVTVPTPDDPNVTKKDVPLSAIASTTNGQGAPATPPPSTGHVVPPPSTLKPTAPPAGKGAPASGGYGEVGGWAGAPGDGGASKGTPAPKDEVVFSSFEPA</sequence>
<evidence type="ECO:0000313" key="3">
    <source>
        <dbReference type="Proteomes" id="UP000198992"/>
    </source>
</evidence>
<dbReference type="OrthoDB" id="8864980at2"/>
<protein>
    <submittedName>
        <fullName evidence="2">Uncharacterized protein</fullName>
    </submittedName>
</protein>
<feature type="region of interest" description="Disordered" evidence="1">
    <location>
        <begin position="684"/>
        <end position="761"/>
    </location>
</feature>
<name>A0A1H4YSK0_9BRAD</name>
<feature type="compositionally biased region" description="Gly residues" evidence="1">
    <location>
        <begin position="723"/>
        <end position="743"/>
    </location>
</feature>
<feature type="compositionally biased region" description="Pro residues" evidence="1">
    <location>
        <begin position="694"/>
        <end position="715"/>
    </location>
</feature>
<dbReference type="Proteomes" id="UP000198992">
    <property type="component" value="Unassembled WGS sequence"/>
</dbReference>
<dbReference type="RefSeq" id="WP_143046749.1">
    <property type="nucleotide sequence ID" value="NZ_FNTH01000001.1"/>
</dbReference>
<proteinExistence type="predicted"/>
<dbReference type="AlphaFoldDB" id="A0A1H4YSK0"/>
<reference evidence="2 3" key="1">
    <citation type="submission" date="2016-10" db="EMBL/GenBank/DDBJ databases">
        <authorList>
            <person name="de Groot N.N."/>
        </authorList>
    </citation>
    <scope>NUCLEOTIDE SEQUENCE [LARGE SCALE GENOMIC DNA]</scope>
    <source>
        <strain evidence="2 3">MT12</strain>
    </source>
</reference>
<gene>
    <name evidence="2" type="ORF">SAMN05444164_4071</name>
</gene>
<organism evidence="2 3">
    <name type="scientific">Bradyrhizobium erythrophlei</name>
    <dbReference type="NCBI Taxonomy" id="1437360"/>
    <lineage>
        <taxon>Bacteria</taxon>
        <taxon>Pseudomonadati</taxon>
        <taxon>Pseudomonadota</taxon>
        <taxon>Alphaproteobacteria</taxon>
        <taxon>Hyphomicrobiales</taxon>
        <taxon>Nitrobacteraceae</taxon>
        <taxon>Bradyrhizobium</taxon>
    </lineage>
</organism>
<evidence type="ECO:0000313" key="2">
    <source>
        <dbReference type="EMBL" id="SED20707.1"/>
    </source>
</evidence>
<evidence type="ECO:0000256" key="1">
    <source>
        <dbReference type="SAM" id="MobiDB-lite"/>
    </source>
</evidence>
<dbReference type="EMBL" id="FNTH01000001">
    <property type="protein sequence ID" value="SED20707.1"/>
    <property type="molecule type" value="Genomic_DNA"/>
</dbReference>
<accession>A0A1H4YSK0</accession>